<sequence length="206" mass="23493">MKGFDAIIFDLGGVILNIDYNLTKEAFERLGIDDFDVIYSQAKQTDIFDKLETGQISSQHFINKMLDFLPAGTSPNLVVKAWNAMLLDLPQERLDLLAALKEKYTTFLLSNTNEIHVDAFHAIIHQQHGLKNLEDYFDTTYYSNELGKRKPDVDTFLHLCEVHQLNPATTLFIDDSIQHVEGAKEAGLMGYHLTNGETIERLDFLR</sequence>
<dbReference type="SFLD" id="SFLDS00003">
    <property type="entry name" value="Haloacid_Dehalogenase"/>
    <property type="match status" value="1"/>
</dbReference>
<protein>
    <submittedName>
        <fullName evidence="1">Putative hydrolase of the HAD superfamily</fullName>
    </submittedName>
</protein>
<reference evidence="1 2" key="1">
    <citation type="submission" date="2016-10" db="EMBL/GenBank/DDBJ databases">
        <authorList>
            <person name="de Groot N.N."/>
        </authorList>
    </citation>
    <scope>NUCLEOTIDE SEQUENCE [LARGE SCALE GENOMIC DNA]</scope>
    <source>
        <strain evidence="1 2">CGMCC 1.7005</strain>
    </source>
</reference>
<dbReference type="SFLD" id="SFLDG01129">
    <property type="entry name" value="C1.5:_HAD__Beta-PGM__Phosphata"/>
    <property type="match status" value="1"/>
</dbReference>
<keyword evidence="2" id="KW-1185">Reference proteome</keyword>
<accession>A0A1I7BEY0</accession>
<keyword evidence="1" id="KW-0378">Hydrolase</keyword>
<dbReference type="OrthoDB" id="9797415at2"/>
<dbReference type="RefSeq" id="WP_090251730.1">
    <property type="nucleotide sequence ID" value="NZ_FPAS01000005.1"/>
</dbReference>
<name>A0A1I7BEY0_9FLAO</name>
<dbReference type="EMBL" id="FPAS01000005">
    <property type="protein sequence ID" value="SFT85661.1"/>
    <property type="molecule type" value="Genomic_DNA"/>
</dbReference>
<dbReference type="STRING" id="477690.SAMN05216474_2751"/>
<evidence type="ECO:0000313" key="1">
    <source>
        <dbReference type="EMBL" id="SFT85661.1"/>
    </source>
</evidence>
<dbReference type="PANTHER" id="PTHR43611">
    <property type="entry name" value="ALPHA-D-GLUCOSE 1-PHOSPHATE PHOSPHATASE"/>
    <property type="match status" value="1"/>
</dbReference>
<evidence type="ECO:0000313" key="2">
    <source>
        <dbReference type="Proteomes" id="UP000236454"/>
    </source>
</evidence>
<organism evidence="1 2">
    <name type="scientific">Lishizhenia tianjinensis</name>
    <dbReference type="NCBI Taxonomy" id="477690"/>
    <lineage>
        <taxon>Bacteria</taxon>
        <taxon>Pseudomonadati</taxon>
        <taxon>Bacteroidota</taxon>
        <taxon>Flavobacteriia</taxon>
        <taxon>Flavobacteriales</taxon>
        <taxon>Crocinitomicaceae</taxon>
        <taxon>Lishizhenia</taxon>
    </lineage>
</organism>
<dbReference type="InterPro" id="IPR023198">
    <property type="entry name" value="PGP-like_dom2"/>
</dbReference>
<dbReference type="Pfam" id="PF00702">
    <property type="entry name" value="Hydrolase"/>
    <property type="match status" value="1"/>
</dbReference>
<gene>
    <name evidence="1" type="ORF">SAMN05216474_2751</name>
</gene>
<dbReference type="Gene3D" id="1.10.150.240">
    <property type="entry name" value="Putative phosphatase, domain 2"/>
    <property type="match status" value="1"/>
</dbReference>
<dbReference type="SUPFAM" id="SSF56784">
    <property type="entry name" value="HAD-like"/>
    <property type="match status" value="1"/>
</dbReference>
<dbReference type="InterPro" id="IPR036412">
    <property type="entry name" value="HAD-like_sf"/>
</dbReference>
<dbReference type="NCBIfam" id="TIGR01509">
    <property type="entry name" value="HAD-SF-IA-v3"/>
    <property type="match status" value="1"/>
</dbReference>
<dbReference type="PANTHER" id="PTHR43611:SF3">
    <property type="entry name" value="FLAVIN MONONUCLEOTIDE HYDROLASE 1, CHLOROPLATIC"/>
    <property type="match status" value="1"/>
</dbReference>
<dbReference type="InterPro" id="IPR023214">
    <property type="entry name" value="HAD_sf"/>
</dbReference>
<dbReference type="AlphaFoldDB" id="A0A1I7BEY0"/>
<dbReference type="NCBIfam" id="TIGR01549">
    <property type="entry name" value="HAD-SF-IA-v1"/>
    <property type="match status" value="1"/>
</dbReference>
<proteinExistence type="predicted"/>
<dbReference type="InterPro" id="IPR006439">
    <property type="entry name" value="HAD-SF_hydro_IA"/>
</dbReference>
<dbReference type="GO" id="GO:0016787">
    <property type="term" value="F:hydrolase activity"/>
    <property type="evidence" value="ECO:0007669"/>
    <property type="project" value="UniProtKB-KW"/>
</dbReference>
<dbReference type="Proteomes" id="UP000236454">
    <property type="component" value="Unassembled WGS sequence"/>
</dbReference>
<dbReference type="Gene3D" id="3.40.50.1000">
    <property type="entry name" value="HAD superfamily/HAD-like"/>
    <property type="match status" value="1"/>
</dbReference>
<dbReference type="CDD" id="cd02603">
    <property type="entry name" value="HAD_sEH-N_like"/>
    <property type="match status" value="1"/>
</dbReference>